<dbReference type="InterPro" id="IPR002523">
    <property type="entry name" value="MgTranspt_CorA/ZnTranspt_ZntB"/>
</dbReference>
<dbReference type="Proteomes" id="UP000266183">
    <property type="component" value="Chromosome"/>
</dbReference>
<evidence type="ECO:0000313" key="14">
    <source>
        <dbReference type="Proteomes" id="UP000266183"/>
    </source>
</evidence>
<keyword evidence="5 12" id="KW-0812">Transmembrane</keyword>
<dbReference type="CDD" id="cd12830">
    <property type="entry name" value="MtCorA-like"/>
    <property type="match status" value="1"/>
</dbReference>
<comment type="subcellular location">
    <subcellularLocation>
        <location evidence="1">Cell membrane</location>
        <topology evidence="1">Multi-pass membrane protein</topology>
    </subcellularLocation>
    <subcellularLocation>
        <location evidence="12">Membrane</location>
        <topology evidence="12">Multi-pass membrane protein</topology>
    </subcellularLocation>
</comment>
<dbReference type="InterPro" id="IPR045863">
    <property type="entry name" value="CorA_TM1_TM2"/>
</dbReference>
<organism evidence="13 14">
    <name type="scientific">Chryseolinea soli</name>
    <dbReference type="NCBI Taxonomy" id="2321403"/>
    <lineage>
        <taxon>Bacteria</taxon>
        <taxon>Pseudomonadati</taxon>
        <taxon>Bacteroidota</taxon>
        <taxon>Cytophagia</taxon>
        <taxon>Cytophagales</taxon>
        <taxon>Fulvivirgaceae</taxon>
        <taxon>Chryseolinea</taxon>
    </lineage>
</organism>
<evidence type="ECO:0000256" key="5">
    <source>
        <dbReference type="ARBA" id="ARBA00022692"/>
    </source>
</evidence>
<dbReference type="GO" id="GO:0015095">
    <property type="term" value="F:magnesium ion transmembrane transporter activity"/>
    <property type="evidence" value="ECO:0007669"/>
    <property type="project" value="UniProtKB-UniRule"/>
</dbReference>
<dbReference type="GO" id="GO:0000287">
    <property type="term" value="F:magnesium ion binding"/>
    <property type="evidence" value="ECO:0007669"/>
    <property type="project" value="TreeGrafter"/>
</dbReference>
<dbReference type="Gene3D" id="3.30.460.20">
    <property type="entry name" value="CorA soluble domain-like"/>
    <property type="match status" value="1"/>
</dbReference>
<evidence type="ECO:0000256" key="9">
    <source>
        <dbReference type="ARBA" id="ARBA00023136"/>
    </source>
</evidence>
<name>A0A385SXE8_9BACT</name>
<evidence type="ECO:0000256" key="8">
    <source>
        <dbReference type="ARBA" id="ARBA00023065"/>
    </source>
</evidence>
<evidence type="ECO:0000256" key="2">
    <source>
        <dbReference type="ARBA" id="ARBA00009765"/>
    </source>
</evidence>
<keyword evidence="6 12" id="KW-0460">Magnesium</keyword>
<keyword evidence="4 12" id="KW-1003">Cell membrane</keyword>
<evidence type="ECO:0000256" key="12">
    <source>
        <dbReference type="RuleBase" id="RU362010"/>
    </source>
</evidence>
<dbReference type="Pfam" id="PF01544">
    <property type="entry name" value="CorA"/>
    <property type="match status" value="1"/>
</dbReference>
<evidence type="ECO:0000256" key="1">
    <source>
        <dbReference type="ARBA" id="ARBA00004651"/>
    </source>
</evidence>
<dbReference type="SUPFAM" id="SSF143865">
    <property type="entry name" value="CorA soluble domain-like"/>
    <property type="match status" value="1"/>
</dbReference>
<proteinExistence type="inferred from homology"/>
<dbReference type="GO" id="GO:0015087">
    <property type="term" value="F:cobalt ion transmembrane transporter activity"/>
    <property type="evidence" value="ECO:0007669"/>
    <property type="project" value="UniProtKB-UniRule"/>
</dbReference>
<dbReference type="Gene3D" id="1.20.58.340">
    <property type="entry name" value="Magnesium transport protein CorA, transmembrane region"/>
    <property type="match status" value="2"/>
</dbReference>
<evidence type="ECO:0000256" key="4">
    <source>
        <dbReference type="ARBA" id="ARBA00022475"/>
    </source>
</evidence>
<comment type="catalytic activity">
    <reaction evidence="10">
        <text>Mg(2+)(in) = Mg(2+)(out)</text>
        <dbReference type="Rhea" id="RHEA:29827"/>
        <dbReference type="ChEBI" id="CHEBI:18420"/>
    </reaction>
</comment>
<accession>A0A385SXE8</accession>
<dbReference type="NCBIfam" id="TIGR00383">
    <property type="entry name" value="corA"/>
    <property type="match status" value="1"/>
</dbReference>
<dbReference type="FunFam" id="1.20.58.340:FF:000004">
    <property type="entry name" value="Magnesium transport protein CorA"/>
    <property type="match status" value="1"/>
</dbReference>
<reference evidence="14" key="1">
    <citation type="submission" date="2018-09" db="EMBL/GenBank/DDBJ databases">
        <title>Chryseolinea sp. KIS68-18 isolated from soil.</title>
        <authorList>
            <person name="Weon H.-Y."/>
            <person name="Kwon S.-W."/>
            <person name="Lee S.A."/>
        </authorList>
    </citation>
    <scope>NUCLEOTIDE SEQUENCE [LARGE SCALE GENOMIC DNA]</scope>
    <source>
        <strain evidence="14">KIS68-18</strain>
    </source>
</reference>
<dbReference type="GO" id="GO:0005886">
    <property type="term" value="C:plasma membrane"/>
    <property type="evidence" value="ECO:0007669"/>
    <property type="project" value="UniProtKB-SubCell"/>
</dbReference>
<dbReference type="PANTHER" id="PTHR46494:SF1">
    <property type="entry name" value="CORA FAMILY METAL ION TRANSPORTER (EUROFUNG)"/>
    <property type="match status" value="1"/>
</dbReference>
<feature type="transmembrane region" description="Helical" evidence="12">
    <location>
        <begin position="294"/>
        <end position="313"/>
    </location>
</feature>
<dbReference type="GO" id="GO:0050897">
    <property type="term" value="F:cobalt ion binding"/>
    <property type="evidence" value="ECO:0007669"/>
    <property type="project" value="TreeGrafter"/>
</dbReference>
<evidence type="ECO:0000256" key="7">
    <source>
        <dbReference type="ARBA" id="ARBA00022989"/>
    </source>
</evidence>
<evidence type="ECO:0000256" key="11">
    <source>
        <dbReference type="ARBA" id="ARBA00045497"/>
    </source>
</evidence>
<comment type="similarity">
    <text evidence="2 12">Belongs to the CorA metal ion transporter (MIT) (TC 1.A.35) family.</text>
</comment>
<dbReference type="EMBL" id="CP032382">
    <property type="protein sequence ID" value="AYB34695.1"/>
    <property type="molecule type" value="Genomic_DNA"/>
</dbReference>
<comment type="function">
    <text evidence="11">Mediates influx of magnesium ions. Alternates between open and closed states. Activated by low cytoplasmic Mg(2+) levels. Inactive when cytoplasmic Mg(2+) levels are high.</text>
</comment>
<gene>
    <name evidence="12 13" type="primary">corA</name>
    <name evidence="13" type="ORF">D4L85_30745</name>
</gene>
<evidence type="ECO:0000256" key="6">
    <source>
        <dbReference type="ARBA" id="ARBA00022842"/>
    </source>
</evidence>
<dbReference type="PANTHER" id="PTHR46494">
    <property type="entry name" value="CORA FAMILY METAL ION TRANSPORTER (EUROFUNG)"/>
    <property type="match status" value="1"/>
</dbReference>
<keyword evidence="14" id="KW-1185">Reference proteome</keyword>
<keyword evidence="8 12" id="KW-0406">Ion transport</keyword>
<protein>
    <recommendedName>
        <fullName evidence="12">Magnesium transport protein CorA</fullName>
    </recommendedName>
</protein>
<evidence type="ECO:0000256" key="10">
    <source>
        <dbReference type="ARBA" id="ARBA00034269"/>
    </source>
</evidence>
<keyword evidence="9 12" id="KW-0472">Membrane</keyword>
<dbReference type="OrthoDB" id="9803416at2"/>
<keyword evidence="3 12" id="KW-0813">Transport</keyword>
<feature type="transmembrane region" description="Helical" evidence="12">
    <location>
        <begin position="325"/>
        <end position="343"/>
    </location>
</feature>
<sequence>MVFVSSPVACSLSEGDIFSLNLTRPTPTLSMIVDCAEYHEGCRVTKVAIADINEVLKKPNRFVWIGLEEPDEAMLKIIKKEFGLHELAIEDALRAHQRPKIETYGDTLFIVLRTVQMKGKRVELGETHFFVGHNFIVSIRHGSTISYADVRARCESTPQLLRRGPAFALYALMDSIVDQYFPVIDTLEDDLTSIEEKIFHEKFRRDTTVKIYKLRRQLLDVKRSVSPLIDICNRLMRFDLKIIDEDTRPYFRDVYDHTIRINEMVDNSRELLSAALEANLSMITISQSEIAKKFAGWAALIAVPTMIAGIYGMNFKSMPELQWAWGYPFVLASTVAICVLLYFRFKRSGWI</sequence>
<dbReference type="KEGG" id="chk:D4L85_30745"/>
<dbReference type="InterPro" id="IPR045861">
    <property type="entry name" value="CorA_cytoplasmic_dom"/>
</dbReference>
<keyword evidence="7 12" id="KW-1133">Transmembrane helix</keyword>
<dbReference type="AlphaFoldDB" id="A0A385SXE8"/>
<dbReference type="SUPFAM" id="SSF144083">
    <property type="entry name" value="Magnesium transport protein CorA, transmembrane region"/>
    <property type="match status" value="1"/>
</dbReference>
<dbReference type="InterPro" id="IPR004488">
    <property type="entry name" value="Mg/Co-transport_prot_CorA"/>
</dbReference>
<evidence type="ECO:0000256" key="3">
    <source>
        <dbReference type="ARBA" id="ARBA00022448"/>
    </source>
</evidence>
<evidence type="ECO:0000313" key="13">
    <source>
        <dbReference type="EMBL" id="AYB34695.1"/>
    </source>
</evidence>